<evidence type="ECO:0000256" key="5">
    <source>
        <dbReference type="ARBA" id="ARBA00023136"/>
    </source>
</evidence>
<keyword evidence="4 6" id="KW-1133">Transmembrane helix</keyword>
<feature type="transmembrane region" description="Helical" evidence="6">
    <location>
        <begin position="166"/>
        <end position="187"/>
    </location>
</feature>
<dbReference type="EMBL" id="CP034456">
    <property type="protein sequence ID" value="QBM85620.1"/>
    <property type="molecule type" value="Genomic_DNA"/>
</dbReference>
<dbReference type="PANTHER" id="PTHR43341:SF39">
    <property type="entry name" value="AMINO ACID TRANSPORTER (EUROFUNG)-RELATED"/>
    <property type="match status" value="1"/>
</dbReference>
<evidence type="ECO:0000256" key="6">
    <source>
        <dbReference type="SAM" id="Phobius"/>
    </source>
</evidence>
<dbReference type="AlphaFoldDB" id="A0A4P6XE24"/>
<gene>
    <name evidence="8" type="primary">MPUL0A02430</name>
    <name evidence="8" type="ORF">METSCH_A02430</name>
</gene>
<evidence type="ECO:0000256" key="3">
    <source>
        <dbReference type="ARBA" id="ARBA00022692"/>
    </source>
</evidence>
<proteinExistence type="inferred from homology"/>
<dbReference type="PIRSF" id="PIRSF006060">
    <property type="entry name" value="AA_transporter"/>
    <property type="match status" value="1"/>
</dbReference>
<protein>
    <submittedName>
        <fullName evidence="8">Amino acid permease</fullName>
    </submittedName>
</protein>
<dbReference type="Gene3D" id="1.20.1740.10">
    <property type="entry name" value="Amino acid/polyamine transporter I"/>
    <property type="match status" value="1"/>
</dbReference>
<dbReference type="GO" id="GO:0015171">
    <property type="term" value="F:amino acid transmembrane transporter activity"/>
    <property type="evidence" value="ECO:0007669"/>
    <property type="project" value="TreeGrafter"/>
</dbReference>
<feature type="transmembrane region" description="Helical" evidence="6">
    <location>
        <begin position="86"/>
        <end position="112"/>
    </location>
</feature>
<keyword evidence="9" id="KW-1185">Reference proteome</keyword>
<evidence type="ECO:0000256" key="1">
    <source>
        <dbReference type="ARBA" id="ARBA00004141"/>
    </source>
</evidence>
<evidence type="ECO:0000313" key="9">
    <source>
        <dbReference type="Proteomes" id="UP000292447"/>
    </source>
</evidence>
<evidence type="ECO:0000256" key="2">
    <source>
        <dbReference type="ARBA" id="ARBA00006983"/>
    </source>
</evidence>
<organism evidence="8 9">
    <name type="scientific">Metschnikowia aff. pulcherrima</name>
    <dbReference type="NCBI Taxonomy" id="2163413"/>
    <lineage>
        <taxon>Eukaryota</taxon>
        <taxon>Fungi</taxon>
        <taxon>Dikarya</taxon>
        <taxon>Ascomycota</taxon>
        <taxon>Saccharomycotina</taxon>
        <taxon>Pichiomycetes</taxon>
        <taxon>Metschnikowiaceae</taxon>
        <taxon>Metschnikowia</taxon>
    </lineage>
</organism>
<feature type="transmembrane region" description="Helical" evidence="6">
    <location>
        <begin position="132"/>
        <end position="160"/>
    </location>
</feature>
<sequence length="570" mass="63420">MVSFNEKDIKLPQYSVDIEQVASPNRNFISSGAKDFDDKLDVEKYGTTKRKLSSRHVSLMIIGQSIGTGLYIGLKTPLQQSGSLSLFIGFVLWAVTMVWPLMMAVGEMCSYLPIKGSFLHYAARWLDPAMGFAVTIIYLYTSLMFVCVEVVAFASVISYWTDASPAIFITIGLVSILFFNVFGVNWYGEVEFFSSILKVILIVGLMCFSLIAMCGGNPHGDAFGFRNWKEGGLFREYLVSGSTGKFLGLWNVLIYAAFACGGADMLGMIAGEVSQPRKNIALAAKRTYIRIYLFYIGGIFFMNSLCSSVNPDLVAAAGQAGAASSPWVIGIKSVGVHGLDSVVNAVVMTSAWSCGNGFTYGAARSAYSAALAGYLPRVFSKCLGNGCPIVAVVFSMLIGCLSYMSVSESSNTVFNWFINLSTTGLLCTYLVIWMCYFKFRKAVRAQNSDQLEDKYFKVPKLMSPWLCYWGAFFNFIVLFFNGFWAFFPGNITVANIFTSYFAPVFFVALYLGWKIFRKTHWRTDMEADITTGKLEIDEEEALERDEIEAMPKKEGLLWKVWYKTSDILFN</sequence>
<feature type="transmembrane region" description="Helical" evidence="6">
    <location>
        <begin position="199"/>
        <end position="218"/>
    </location>
</feature>
<feature type="transmembrane region" description="Helical" evidence="6">
    <location>
        <begin position="466"/>
        <end position="487"/>
    </location>
</feature>
<evidence type="ECO:0000313" key="8">
    <source>
        <dbReference type="EMBL" id="QBM85620.1"/>
    </source>
</evidence>
<accession>A0A4P6XE24</accession>
<dbReference type="STRING" id="2163413.A0A4P6XE24"/>
<feature type="transmembrane region" description="Helical" evidence="6">
    <location>
        <begin position="57"/>
        <end position="74"/>
    </location>
</feature>
<dbReference type="InterPro" id="IPR004841">
    <property type="entry name" value="AA-permease/SLC12A_dom"/>
</dbReference>
<dbReference type="InterPro" id="IPR050524">
    <property type="entry name" value="APC_YAT"/>
</dbReference>
<feature type="domain" description="Amino acid permease/ SLC12A" evidence="7">
    <location>
        <begin position="56"/>
        <end position="521"/>
    </location>
</feature>
<feature type="transmembrane region" description="Helical" evidence="6">
    <location>
        <begin position="493"/>
        <end position="513"/>
    </location>
</feature>
<keyword evidence="5 6" id="KW-0472">Membrane</keyword>
<evidence type="ECO:0000256" key="4">
    <source>
        <dbReference type="ARBA" id="ARBA00022989"/>
    </source>
</evidence>
<keyword evidence="3 6" id="KW-0812">Transmembrane</keyword>
<feature type="transmembrane region" description="Helical" evidence="6">
    <location>
        <begin position="287"/>
        <end position="305"/>
    </location>
</feature>
<dbReference type="GO" id="GO:0016020">
    <property type="term" value="C:membrane"/>
    <property type="evidence" value="ECO:0007669"/>
    <property type="project" value="UniProtKB-SubCell"/>
</dbReference>
<comment type="subcellular location">
    <subcellularLocation>
        <location evidence="1">Membrane</location>
        <topology evidence="1">Multi-pass membrane protein</topology>
    </subcellularLocation>
</comment>
<feature type="transmembrane region" description="Helical" evidence="6">
    <location>
        <begin position="247"/>
        <end position="266"/>
    </location>
</feature>
<feature type="transmembrane region" description="Helical" evidence="6">
    <location>
        <begin position="382"/>
        <end position="404"/>
    </location>
</feature>
<name>A0A4P6XE24_9ASCO</name>
<dbReference type="Proteomes" id="UP000292447">
    <property type="component" value="Chromosome I"/>
</dbReference>
<reference evidence="9" key="1">
    <citation type="submission" date="2019-03" db="EMBL/GenBank/DDBJ databases">
        <title>Snf2 controls pulcherriminic acid biosynthesis and connects pigmentation and antifungal activity of the yeast Metschnikowia pulcherrima.</title>
        <authorList>
            <person name="Gore-Lloyd D."/>
            <person name="Sumann I."/>
            <person name="Brachmann A.O."/>
            <person name="Schneeberger K."/>
            <person name="Ortiz-Merino R.A."/>
            <person name="Moreno-Beltran M."/>
            <person name="Schlaefli M."/>
            <person name="Kirner P."/>
            <person name="Santos Kron A."/>
            <person name="Wolfe K.H."/>
            <person name="Piel J."/>
            <person name="Ahrens C.H."/>
            <person name="Henk D."/>
            <person name="Freimoser F.M."/>
        </authorList>
    </citation>
    <scope>NUCLEOTIDE SEQUENCE [LARGE SCALE GENOMIC DNA]</scope>
    <source>
        <strain evidence="9">APC 1.2</strain>
    </source>
</reference>
<evidence type="ECO:0000259" key="7">
    <source>
        <dbReference type="Pfam" id="PF00324"/>
    </source>
</evidence>
<comment type="similarity">
    <text evidence="2">Belongs to the amino acid-polyamine-organocation (APC) superfamily. YAT (TC 2.A.3.10) family.</text>
</comment>
<dbReference type="Pfam" id="PF00324">
    <property type="entry name" value="AA_permease"/>
    <property type="match status" value="1"/>
</dbReference>
<dbReference type="PANTHER" id="PTHR43341">
    <property type="entry name" value="AMINO ACID PERMEASE"/>
    <property type="match status" value="1"/>
</dbReference>
<feature type="transmembrane region" description="Helical" evidence="6">
    <location>
        <begin position="416"/>
        <end position="437"/>
    </location>
</feature>